<evidence type="ECO:0000313" key="2">
    <source>
        <dbReference type="EMBL" id="QEQ96316.1"/>
    </source>
</evidence>
<dbReference type="KEGG" id="ncu:F0U83_06125"/>
<accession>A0A5P1RAK3</accession>
<dbReference type="OrthoDB" id="5755654at2"/>
<protein>
    <submittedName>
        <fullName evidence="2">HDOD domain-containing protein</fullName>
    </submittedName>
</protein>
<dbReference type="EMBL" id="CP043869">
    <property type="protein sequence ID" value="QEQ96316.1"/>
    <property type="molecule type" value="Genomic_DNA"/>
</dbReference>
<proteinExistence type="predicted"/>
<evidence type="ECO:0000259" key="1">
    <source>
        <dbReference type="PROSITE" id="PS51833"/>
    </source>
</evidence>
<dbReference type="SUPFAM" id="SSF109604">
    <property type="entry name" value="HD-domain/PDEase-like"/>
    <property type="match status" value="1"/>
</dbReference>
<gene>
    <name evidence="2" type="ORF">F0U83_06125</name>
</gene>
<dbReference type="PROSITE" id="PS51833">
    <property type="entry name" value="HDOD"/>
    <property type="match status" value="1"/>
</dbReference>
<name>A0A5P1RAK3_9GAMM</name>
<dbReference type="Pfam" id="PF08668">
    <property type="entry name" value="HDOD"/>
    <property type="match status" value="1"/>
</dbReference>
<dbReference type="InterPro" id="IPR052340">
    <property type="entry name" value="RNase_Y/CdgJ"/>
</dbReference>
<dbReference type="Proteomes" id="UP000324760">
    <property type="component" value="Chromosome"/>
</dbReference>
<keyword evidence="3" id="KW-1185">Reference proteome</keyword>
<dbReference type="Gene3D" id="1.10.3210.10">
    <property type="entry name" value="Hypothetical protein af1432"/>
    <property type="match status" value="1"/>
</dbReference>
<dbReference type="RefSeq" id="WP_138988695.1">
    <property type="nucleotide sequence ID" value="NZ_CP043869.1"/>
</dbReference>
<reference evidence="2 3" key="1">
    <citation type="journal article" date="2019" name="Biochem. Eng. J.">
        <title>Metabolic engineering of the marine bacteria Neptunomonas concharum for the production of acetoin and meso-2,3-butanediol from acetate.</title>
        <authorList>
            <person name="Li W."/>
            <person name="Pu N."/>
            <person name="Liu C.-X."/>
            <person name="Yuan Q.-P."/>
            <person name="Li Z.-J."/>
        </authorList>
    </citation>
    <scope>NUCLEOTIDE SEQUENCE [LARGE SCALE GENOMIC DNA]</scope>
    <source>
        <strain evidence="2 3">JCM17730</strain>
    </source>
</reference>
<dbReference type="InterPro" id="IPR013976">
    <property type="entry name" value="HDOD"/>
</dbReference>
<dbReference type="PANTHER" id="PTHR33525:SF3">
    <property type="entry name" value="RIBONUCLEASE Y"/>
    <property type="match status" value="1"/>
</dbReference>
<evidence type="ECO:0000313" key="3">
    <source>
        <dbReference type="Proteomes" id="UP000324760"/>
    </source>
</evidence>
<feature type="domain" description="HDOD" evidence="1">
    <location>
        <begin position="149"/>
        <end position="347"/>
    </location>
</feature>
<sequence>MTEVAATSQKAINLMLLDPGGDFLSWTHQLSKAEPHWQVDRFDDPQMLLARFELKAPDAVFLSSSIRGYAELNVLNRMIELKPDLLRFQLGPSIHSNQSITQRLELTHRVFAQPNDIETICTTIKYLLKITQLVKRPAIRQFISNQHQLPAVPGVYLELTHALNSDTTNAKNIASIIQQDPALAAKLIQLVNSSYFGMPREISQIPEAVSILGIRTLRGLALSSRISSTYPPHKRWKYFSFERINQRALLVARLAKDICQQAKVSPGIAEQAFLAGLLQDIGILVMASQNPSDYLKVLQYAVKEKKPLHLAEKKITGLYHGEVGAALMALWNIPPRVVEAILLHPAPHLSTDTDFQPLTAVHVADALIPPVWQHKHTKMNNQLSEAYLEKIGYLSSLHHWKLLAHDYRAMMKAS</sequence>
<organism evidence="2 3">
    <name type="scientific">Neptunomonas concharum</name>
    <dbReference type="NCBI Taxonomy" id="1031538"/>
    <lineage>
        <taxon>Bacteria</taxon>
        <taxon>Pseudomonadati</taxon>
        <taxon>Pseudomonadota</taxon>
        <taxon>Gammaproteobacteria</taxon>
        <taxon>Oceanospirillales</taxon>
        <taxon>Oceanospirillaceae</taxon>
        <taxon>Neptunomonas</taxon>
    </lineage>
</organism>
<dbReference type="PANTHER" id="PTHR33525">
    <property type="match status" value="1"/>
</dbReference>
<dbReference type="AlphaFoldDB" id="A0A5P1RAK3"/>